<evidence type="ECO:0000256" key="8">
    <source>
        <dbReference type="ARBA" id="ARBA00023034"/>
    </source>
</evidence>
<feature type="transmembrane region" description="Helical" evidence="11">
    <location>
        <begin position="102"/>
        <end position="131"/>
    </location>
</feature>
<feature type="region of interest" description="Disordered" evidence="10">
    <location>
        <begin position="1"/>
        <end position="32"/>
    </location>
</feature>
<feature type="region of interest" description="Disordered" evidence="10">
    <location>
        <begin position="288"/>
        <end position="370"/>
    </location>
</feature>
<accession>A0A6A6UQP8</accession>
<keyword evidence="6 11" id="KW-0812">Transmembrane</keyword>
<comment type="subcellular location">
    <subcellularLocation>
        <location evidence="2">Golgi apparatus membrane</location>
        <topology evidence="2">Multi-pass membrane protein</topology>
    </subcellularLocation>
</comment>
<keyword evidence="9 11" id="KW-0472">Membrane</keyword>
<gene>
    <name evidence="13" type="ORF">BT63DRAFT_474342</name>
</gene>
<feature type="compositionally biased region" description="Basic and acidic residues" evidence="10">
    <location>
        <begin position="288"/>
        <end position="300"/>
    </location>
</feature>
<keyword evidence="7 11" id="KW-1133">Transmembrane helix</keyword>
<evidence type="ECO:0000259" key="12">
    <source>
        <dbReference type="Pfam" id="PF09335"/>
    </source>
</evidence>
<proteinExistence type="inferred from homology"/>
<dbReference type="AlphaFoldDB" id="A0A6A6UQP8"/>
<dbReference type="GO" id="GO:0016192">
    <property type="term" value="P:vesicle-mediated transport"/>
    <property type="evidence" value="ECO:0007669"/>
    <property type="project" value="TreeGrafter"/>
</dbReference>
<keyword evidence="8" id="KW-0333">Golgi apparatus</keyword>
<evidence type="ECO:0000256" key="1">
    <source>
        <dbReference type="ARBA" id="ARBA00002978"/>
    </source>
</evidence>
<evidence type="ECO:0000256" key="7">
    <source>
        <dbReference type="ARBA" id="ARBA00022989"/>
    </source>
</evidence>
<organism evidence="13 14">
    <name type="scientific">Microthyrium microscopicum</name>
    <dbReference type="NCBI Taxonomy" id="703497"/>
    <lineage>
        <taxon>Eukaryota</taxon>
        <taxon>Fungi</taxon>
        <taxon>Dikarya</taxon>
        <taxon>Ascomycota</taxon>
        <taxon>Pezizomycotina</taxon>
        <taxon>Dothideomycetes</taxon>
        <taxon>Dothideomycetes incertae sedis</taxon>
        <taxon>Microthyriales</taxon>
        <taxon>Microthyriaceae</taxon>
        <taxon>Microthyrium</taxon>
    </lineage>
</organism>
<evidence type="ECO:0000256" key="11">
    <source>
        <dbReference type="SAM" id="Phobius"/>
    </source>
</evidence>
<dbReference type="GO" id="GO:0000022">
    <property type="term" value="P:mitotic spindle elongation"/>
    <property type="evidence" value="ECO:0007669"/>
    <property type="project" value="TreeGrafter"/>
</dbReference>
<evidence type="ECO:0000313" key="14">
    <source>
        <dbReference type="Proteomes" id="UP000799302"/>
    </source>
</evidence>
<feature type="transmembrane region" description="Helical" evidence="11">
    <location>
        <begin position="213"/>
        <end position="233"/>
    </location>
</feature>
<comment type="function">
    <text evidence="1">Golgi membrane protein involved in vesicular trafficking and spindle migration.</text>
</comment>
<dbReference type="PANTHER" id="PTHR47549">
    <property type="entry name" value="GOLGI APPARATUS MEMBRANE PROTEIN TVP38-RELATED"/>
    <property type="match status" value="1"/>
</dbReference>
<feature type="transmembrane region" description="Helical" evidence="11">
    <location>
        <begin position="137"/>
        <end position="155"/>
    </location>
</feature>
<protein>
    <recommendedName>
        <fullName evidence="4">Golgi apparatus membrane protein TVP38</fullName>
    </recommendedName>
    <alternativeName>
        <fullName evidence="5">Golgi apparatus membrane protein tvp38</fullName>
    </alternativeName>
</protein>
<name>A0A6A6UQP8_9PEZI</name>
<feature type="compositionally biased region" description="Low complexity" evidence="10">
    <location>
        <begin position="14"/>
        <end position="32"/>
    </location>
</feature>
<evidence type="ECO:0000256" key="6">
    <source>
        <dbReference type="ARBA" id="ARBA00022692"/>
    </source>
</evidence>
<feature type="compositionally biased region" description="Acidic residues" evidence="10">
    <location>
        <begin position="301"/>
        <end position="313"/>
    </location>
</feature>
<dbReference type="Pfam" id="PF09335">
    <property type="entry name" value="VTT_dom"/>
    <property type="match status" value="1"/>
</dbReference>
<feature type="domain" description="VTT" evidence="12">
    <location>
        <begin position="121"/>
        <end position="235"/>
    </location>
</feature>
<feature type="transmembrane region" description="Helical" evidence="11">
    <location>
        <begin position="61"/>
        <end position="81"/>
    </location>
</feature>
<dbReference type="InterPro" id="IPR051076">
    <property type="entry name" value="Golgi_membrane_TVP38/TMEM64"/>
</dbReference>
<evidence type="ECO:0000256" key="9">
    <source>
        <dbReference type="ARBA" id="ARBA00023136"/>
    </source>
</evidence>
<dbReference type="GO" id="GO:0000139">
    <property type="term" value="C:Golgi membrane"/>
    <property type="evidence" value="ECO:0007669"/>
    <property type="project" value="UniProtKB-SubCell"/>
</dbReference>
<evidence type="ECO:0000256" key="2">
    <source>
        <dbReference type="ARBA" id="ARBA00004653"/>
    </source>
</evidence>
<keyword evidence="14" id="KW-1185">Reference proteome</keyword>
<feature type="transmembrane region" description="Helical" evidence="11">
    <location>
        <begin position="253"/>
        <end position="274"/>
    </location>
</feature>
<dbReference type="Proteomes" id="UP000799302">
    <property type="component" value="Unassembled WGS sequence"/>
</dbReference>
<dbReference type="OrthoDB" id="166803at2759"/>
<dbReference type="EMBL" id="MU004230">
    <property type="protein sequence ID" value="KAF2674605.1"/>
    <property type="molecule type" value="Genomic_DNA"/>
</dbReference>
<dbReference type="InterPro" id="IPR032816">
    <property type="entry name" value="VTT_dom"/>
</dbReference>
<feature type="compositionally biased region" description="Polar residues" evidence="10">
    <location>
        <begin position="1"/>
        <end position="11"/>
    </location>
</feature>
<evidence type="ECO:0000256" key="4">
    <source>
        <dbReference type="ARBA" id="ARBA00013533"/>
    </source>
</evidence>
<feature type="compositionally biased region" description="Basic and acidic residues" evidence="10">
    <location>
        <begin position="314"/>
        <end position="328"/>
    </location>
</feature>
<reference evidence="13" key="1">
    <citation type="journal article" date="2020" name="Stud. Mycol.">
        <title>101 Dothideomycetes genomes: a test case for predicting lifestyles and emergence of pathogens.</title>
        <authorList>
            <person name="Haridas S."/>
            <person name="Albert R."/>
            <person name="Binder M."/>
            <person name="Bloem J."/>
            <person name="Labutti K."/>
            <person name="Salamov A."/>
            <person name="Andreopoulos B."/>
            <person name="Baker S."/>
            <person name="Barry K."/>
            <person name="Bills G."/>
            <person name="Bluhm B."/>
            <person name="Cannon C."/>
            <person name="Castanera R."/>
            <person name="Culley D."/>
            <person name="Daum C."/>
            <person name="Ezra D."/>
            <person name="Gonzalez J."/>
            <person name="Henrissat B."/>
            <person name="Kuo A."/>
            <person name="Liang C."/>
            <person name="Lipzen A."/>
            <person name="Lutzoni F."/>
            <person name="Magnuson J."/>
            <person name="Mondo S."/>
            <person name="Nolan M."/>
            <person name="Ohm R."/>
            <person name="Pangilinan J."/>
            <person name="Park H.-J."/>
            <person name="Ramirez L."/>
            <person name="Alfaro M."/>
            <person name="Sun H."/>
            <person name="Tritt A."/>
            <person name="Yoshinaga Y."/>
            <person name="Zwiers L.-H."/>
            <person name="Turgeon B."/>
            <person name="Goodwin S."/>
            <person name="Spatafora J."/>
            <person name="Crous P."/>
            <person name="Grigoriev I."/>
        </authorList>
    </citation>
    <scope>NUCLEOTIDE SEQUENCE</scope>
    <source>
        <strain evidence="13">CBS 115976</strain>
    </source>
</reference>
<comment type="similarity">
    <text evidence="3">Belongs to the TVP38/TMEM64 family.</text>
</comment>
<dbReference type="PANTHER" id="PTHR47549:SF1">
    <property type="entry name" value="GOLGI APPARATUS MEMBRANE PROTEIN TVP38"/>
    <property type="match status" value="1"/>
</dbReference>
<evidence type="ECO:0000256" key="3">
    <source>
        <dbReference type="ARBA" id="ARBA00008640"/>
    </source>
</evidence>
<evidence type="ECO:0000256" key="5">
    <source>
        <dbReference type="ARBA" id="ARBA00020673"/>
    </source>
</evidence>
<feature type="compositionally biased region" description="Low complexity" evidence="10">
    <location>
        <begin position="357"/>
        <end position="370"/>
    </location>
</feature>
<evidence type="ECO:0000256" key="10">
    <source>
        <dbReference type="SAM" id="MobiDB-lite"/>
    </source>
</evidence>
<sequence>MPSPSHSNSPVSFRMPPVRRTSSMSRRSTPRSFTARMQKRIEDLSVRGIKLWLSLTPLQKTAVVICGILSFISSILSLVYHDQIFHWLADFAKGWRNVTGGWLILWLMTFIVSFPPLIGYSTCVSLGGFVYGFPNGWFIVASASTCGSMVAFITSRTLFQRYVNKWVAGDSRFTALSTVLKHDGLKLLCMVRLCPLPYSISNGAISTIPTVTWYNFGLATAIVSPKLMLHVWIGHQLAELAERGDKMDTRTKVVTYISIAIGATVGAVTGYLIYQRTQKRIKEVEELTRAEEGTGRRVSGDEFDDDPELAETDEFLREEADDISLREDLWDDEYRDESSDGVGGSGNEDTSDEIPSRKGLSRSGLSRSIL</sequence>
<evidence type="ECO:0000313" key="13">
    <source>
        <dbReference type="EMBL" id="KAF2674605.1"/>
    </source>
</evidence>